<comment type="caution">
    <text evidence="1">The sequence shown here is derived from an EMBL/GenBank/DDBJ whole genome shotgun (WGS) entry which is preliminary data.</text>
</comment>
<evidence type="ECO:0000313" key="1">
    <source>
        <dbReference type="EMBL" id="CAI4212599.1"/>
    </source>
</evidence>
<dbReference type="Pfam" id="PF04724">
    <property type="entry name" value="Glyco_transf_17"/>
    <property type="match status" value="1"/>
</dbReference>
<dbReference type="OrthoDB" id="6474464at2759"/>
<dbReference type="PANTHER" id="PTHR12224:SF0">
    <property type="entry name" value="BETA-1,4-MANNOSYL-GLYCOPROTEIN 4-BETA-N-ACETYLGLUCOSAMINYLTRANSFERASE"/>
    <property type="match status" value="1"/>
</dbReference>
<organism evidence="1 2">
    <name type="scientific">Parascedosporium putredinis</name>
    <dbReference type="NCBI Taxonomy" id="1442378"/>
    <lineage>
        <taxon>Eukaryota</taxon>
        <taxon>Fungi</taxon>
        <taxon>Dikarya</taxon>
        <taxon>Ascomycota</taxon>
        <taxon>Pezizomycotina</taxon>
        <taxon>Sordariomycetes</taxon>
        <taxon>Hypocreomycetidae</taxon>
        <taxon>Microascales</taxon>
        <taxon>Microascaceae</taxon>
        <taxon>Parascedosporium</taxon>
    </lineage>
</organism>
<dbReference type="GO" id="GO:0003830">
    <property type="term" value="F:beta-1,4-mannosylglycoprotein 4-beta-N-acetylglucosaminyltransferase activity"/>
    <property type="evidence" value="ECO:0007669"/>
    <property type="project" value="InterPro"/>
</dbReference>
<protein>
    <recommendedName>
        <fullName evidence="3">Glycosyltransferase family 17</fullName>
    </recommendedName>
</protein>
<accession>A0A9P1GYE4</accession>
<dbReference type="GO" id="GO:0016020">
    <property type="term" value="C:membrane"/>
    <property type="evidence" value="ECO:0007669"/>
    <property type="project" value="InterPro"/>
</dbReference>
<evidence type="ECO:0000313" key="2">
    <source>
        <dbReference type="Proteomes" id="UP000838763"/>
    </source>
</evidence>
<evidence type="ECO:0008006" key="3">
    <source>
        <dbReference type="Google" id="ProtNLM"/>
    </source>
</evidence>
<dbReference type="InterPro" id="IPR006813">
    <property type="entry name" value="Glyco_trans_17"/>
</dbReference>
<dbReference type="Proteomes" id="UP000838763">
    <property type="component" value="Unassembled WGS sequence"/>
</dbReference>
<sequence length="345" mass="40323">MSLPATVNRNKVLGDFELPPAHPAITQTGPDKSPFENEGFVVQGSVSSGVFDLQEREDYCARYRLKPFDSERIERRKTYDLLLVNTELEMLEIRLGEMYPYVDYFVILEADRSFSGIPKKLYIEENWQLFSKYHDKMIRRTVDFSSVKEGDNAWVLEKLSRNAMVNQVLPFLTGDQAPHEDDILLVSDVDEIPKPPVLQALRNCEVPPRITINSEFYYYSFQWLSREEWMHPQATIWKGNDTVKPEELRHHAGDYHFKRGAWHCSYCFSTMEETVGKVKSFSHQEFNKPEFKDPAKILQRVRFGTDFFDRKTSVYDYVRNNQDRPLNANYLDIPEDGNVDDVSFG</sequence>
<reference evidence="1" key="1">
    <citation type="submission" date="2022-11" db="EMBL/GenBank/DDBJ databases">
        <authorList>
            <person name="Scott C."/>
            <person name="Bruce N."/>
        </authorList>
    </citation>
    <scope>NUCLEOTIDE SEQUENCE</scope>
</reference>
<dbReference type="PANTHER" id="PTHR12224">
    <property type="entry name" value="BETA-1,4-MANNOSYL-GLYCOPROTEIN BETA-1,4-N-ACETYLGLUCOSAMINYL-TRANSFERASE"/>
    <property type="match status" value="1"/>
</dbReference>
<dbReference type="GO" id="GO:0006044">
    <property type="term" value="P:N-acetylglucosamine metabolic process"/>
    <property type="evidence" value="ECO:0007669"/>
    <property type="project" value="TreeGrafter"/>
</dbReference>
<gene>
    <name evidence="1" type="ORF">PPNO1_LOCUS2355</name>
</gene>
<proteinExistence type="predicted"/>
<keyword evidence="2" id="KW-1185">Reference proteome</keyword>
<dbReference type="EMBL" id="CALLCH030000005">
    <property type="protein sequence ID" value="CAI4212599.1"/>
    <property type="molecule type" value="Genomic_DNA"/>
</dbReference>
<dbReference type="AlphaFoldDB" id="A0A9P1GYE4"/>
<name>A0A9P1GYE4_9PEZI</name>